<dbReference type="EMBL" id="JBHSEL010000042">
    <property type="protein sequence ID" value="MFC4624446.1"/>
    <property type="molecule type" value="Genomic_DNA"/>
</dbReference>
<name>A0ABV9H1Y7_9HYPH</name>
<evidence type="ECO:0000259" key="1">
    <source>
        <dbReference type="Pfam" id="PF13283"/>
    </source>
</evidence>
<dbReference type="SUPFAM" id="SSF48452">
    <property type="entry name" value="TPR-like"/>
    <property type="match status" value="3"/>
</dbReference>
<dbReference type="Pfam" id="PF13283">
    <property type="entry name" value="NfrA_C"/>
    <property type="match status" value="1"/>
</dbReference>
<dbReference type="Gene3D" id="1.25.40.10">
    <property type="entry name" value="Tetratricopeptide repeat domain"/>
    <property type="match status" value="3"/>
</dbReference>
<evidence type="ECO:0000313" key="3">
    <source>
        <dbReference type="Proteomes" id="UP001596042"/>
    </source>
</evidence>
<proteinExistence type="predicted"/>
<feature type="domain" description="Bacteriophage N4 adsorption protein A C-terminal" evidence="1">
    <location>
        <begin position="562"/>
        <end position="732"/>
    </location>
</feature>
<reference evidence="3" key="1">
    <citation type="journal article" date="2019" name="Int. J. Syst. Evol. Microbiol.">
        <title>The Global Catalogue of Microorganisms (GCM) 10K type strain sequencing project: providing services to taxonomists for standard genome sequencing and annotation.</title>
        <authorList>
            <consortium name="The Broad Institute Genomics Platform"/>
            <consortium name="The Broad Institute Genome Sequencing Center for Infectious Disease"/>
            <person name="Wu L."/>
            <person name="Ma J."/>
        </authorList>
    </citation>
    <scope>NUCLEOTIDE SEQUENCE [LARGE SCALE GENOMIC DNA]</scope>
    <source>
        <strain evidence="3">CGMCC 1.15731</strain>
    </source>
</reference>
<dbReference type="Pfam" id="PF13432">
    <property type="entry name" value="TPR_16"/>
    <property type="match status" value="1"/>
</dbReference>
<dbReference type="RefSeq" id="WP_374832112.1">
    <property type="nucleotide sequence ID" value="NZ_JBHEEZ010000013.1"/>
</dbReference>
<protein>
    <submittedName>
        <fullName evidence="2">Tetratricopeptide repeat protein</fullName>
    </submittedName>
</protein>
<gene>
    <name evidence="2" type="ORF">ACFO1V_04285</name>
</gene>
<dbReference type="InterPro" id="IPR011990">
    <property type="entry name" value="TPR-like_helical_dom_sf"/>
</dbReference>
<dbReference type="InterPro" id="IPR025137">
    <property type="entry name" value="NfrA_C"/>
</dbReference>
<comment type="caution">
    <text evidence="2">The sequence shown here is derived from an EMBL/GenBank/DDBJ whole genome shotgun (WGS) entry which is preliminary data.</text>
</comment>
<sequence>MPVFAQSGTEVLDLPLSGAAFRIANEAYDAFNKGDYETAISKAREAIRQRPDSLRLRVLLIDALNAAGKADEAAAESKAALETAANIPAAKAEANEIRNKLANSIANEIYKAMARKDYPAAIKSAKEAIKLAPDQLAYRHLLILAELRANNMNAAEQAATETLDSDNEDAVALILRSFSRLKQHKLNEGVHDTEAALKLEDMSDDDLNNVRLNAVDYLIAVGDYAKARAVLSQFTGDPALKAFRLNRIAYFERTAGANLTDKAISKLKLPDLDCRETAYGRGCALIPDTVTADEGYNDATQALAAYKAKDYTAALTSIKKAIALAPENAEYKRMQSTILAELQLQSASAQAASGRTSRLAARGNAIDISFTSSVPDKGYKTVKQIDALLQANDREQARRTYEAALANGTFKTLRPIDLAYLATRIGDKYTANEQFTLAQAKGQLSGTSLIDAAYAARRIYDNDRAIELLKAAIDSLGPSMEPQRLFELRREVADLSRTWGATLSINHNAIGVSPGSPQQSSNPNSTQFGSEIYWRPKGIGYRDGALFELFARNFTTIDDTAGNQTGWQTSQGSFGARWKPLRDYNLVLEAARLVPFGKYATKDTMLRIAYSEGQGTDLRVDVPSWWMWTVYGEAVRYMEARQNIASFEARFGRSFRMDEISDRLVLTPFLAFGSNYNNLLDPKWAVGTGPGLSLRLWFREDKYTAPMSYIEATAQYRFKLAGDDRAEGIFANLILSY</sequence>
<accession>A0ABV9H1Y7</accession>
<organism evidence="2 3">
    <name type="scientific">Daeguia caeni</name>
    <dbReference type="NCBI Taxonomy" id="439612"/>
    <lineage>
        <taxon>Bacteria</taxon>
        <taxon>Pseudomonadati</taxon>
        <taxon>Pseudomonadota</taxon>
        <taxon>Alphaproteobacteria</taxon>
        <taxon>Hyphomicrobiales</taxon>
        <taxon>Brucellaceae</taxon>
        <taxon>Daeguia</taxon>
    </lineage>
</organism>
<evidence type="ECO:0000313" key="2">
    <source>
        <dbReference type="EMBL" id="MFC4624446.1"/>
    </source>
</evidence>
<dbReference type="SMART" id="SM00028">
    <property type="entry name" value="TPR"/>
    <property type="match status" value="4"/>
</dbReference>
<dbReference type="InterPro" id="IPR019734">
    <property type="entry name" value="TPR_rpt"/>
</dbReference>
<dbReference type="Proteomes" id="UP001596042">
    <property type="component" value="Unassembled WGS sequence"/>
</dbReference>
<keyword evidence="3" id="KW-1185">Reference proteome</keyword>